<organism evidence="3 4">
    <name type="scientific">Microbacterium stercoris</name>
    <dbReference type="NCBI Taxonomy" id="2820289"/>
    <lineage>
        <taxon>Bacteria</taxon>
        <taxon>Bacillati</taxon>
        <taxon>Actinomycetota</taxon>
        <taxon>Actinomycetes</taxon>
        <taxon>Micrococcales</taxon>
        <taxon>Microbacteriaceae</taxon>
        <taxon>Microbacterium</taxon>
    </lineage>
</organism>
<feature type="compositionally biased region" description="Pro residues" evidence="1">
    <location>
        <begin position="1"/>
        <end position="19"/>
    </location>
</feature>
<feature type="transmembrane region" description="Helical" evidence="2">
    <location>
        <begin position="64"/>
        <end position="85"/>
    </location>
</feature>
<protein>
    <recommendedName>
        <fullName evidence="5">Permease</fullName>
    </recommendedName>
</protein>
<dbReference type="AlphaFoldDB" id="A0A939QFM2"/>
<gene>
    <name evidence="3" type="ORF">J5V96_00880</name>
</gene>
<evidence type="ECO:0000256" key="2">
    <source>
        <dbReference type="SAM" id="Phobius"/>
    </source>
</evidence>
<feature type="transmembrane region" description="Helical" evidence="2">
    <location>
        <begin position="175"/>
        <end position="200"/>
    </location>
</feature>
<feature type="compositionally biased region" description="Low complexity" evidence="1">
    <location>
        <begin position="21"/>
        <end position="36"/>
    </location>
</feature>
<evidence type="ECO:0008006" key="5">
    <source>
        <dbReference type="Google" id="ProtNLM"/>
    </source>
</evidence>
<proteinExistence type="predicted"/>
<keyword evidence="4" id="KW-1185">Reference proteome</keyword>
<feature type="transmembrane region" description="Helical" evidence="2">
    <location>
        <begin position="136"/>
        <end position="155"/>
    </location>
</feature>
<dbReference type="RefSeq" id="WP_208499502.1">
    <property type="nucleotide sequence ID" value="NZ_JAGFOA010000001.1"/>
</dbReference>
<dbReference type="Proteomes" id="UP000680132">
    <property type="component" value="Unassembled WGS sequence"/>
</dbReference>
<feature type="region of interest" description="Disordered" evidence="1">
    <location>
        <begin position="1"/>
        <end position="51"/>
    </location>
</feature>
<feature type="transmembrane region" description="Helical" evidence="2">
    <location>
        <begin position="105"/>
        <end position="127"/>
    </location>
</feature>
<evidence type="ECO:0000256" key="1">
    <source>
        <dbReference type="SAM" id="MobiDB-lite"/>
    </source>
</evidence>
<sequence length="220" mass="23657">MTDTTPEPPTPEPSAPEPIQPLNTAPAPLPATAVPAHGEADEPTASTAETIRADPSTVDWRRGLVLAGIGILTVLVVFLLVYNLAPVWWARLIGDFAQEDFGRAVLVGLIVGFGFTLVPLMILLLLLYRWPVWAKIALVIVAVVLAAPNLLTLWIQLDPTPATHAADRIMDTDAFGFSASSLWGAIIGAVAFGFWAWLFVARHQGRKRIATLTAHARDSA</sequence>
<accession>A0A939QFM2</accession>
<keyword evidence="2" id="KW-0812">Transmembrane</keyword>
<comment type="caution">
    <text evidence="3">The sequence shown here is derived from an EMBL/GenBank/DDBJ whole genome shotgun (WGS) entry which is preliminary data.</text>
</comment>
<evidence type="ECO:0000313" key="4">
    <source>
        <dbReference type="Proteomes" id="UP000680132"/>
    </source>
</evidence>
<keyword evidence="2" id="KW-1133">Transmembrane helix</keyword>
<keyword evidence="2" id="KW-0472">Membrane</keyword>
<dbReference type="EMBL" id="JAGFOA010000001">
    <property type="protein sequence ID" value="MBO3662059.1"/>
    <property type="molecule type" value="Genomic_DNA"/>
</dbReference>
<reference evidence="3" key="1">
    <citation type="submission" date="2021-03" db="EMBL/GenBank/DDBJ databases">
        <title>Microbacterium sp. nov., a novel actinobacterium isolated from cow dung.</title>
        <authorList>
            <person name="Zhang L."/>
        </authorList>
    </citation>
    <scope>NUCLEOTIDE SEQUENCE</scope>
    <source>
        <strain evidence="3">NEAU-LLB</strain>
    </source>
</reference>
<evidence type="ECO:0000313" key="3">
    <source>
        <dbReference type="EMBL" id="MBO3662059.1"/>
    </source>
</evidence>
<name>A0A939QFM2_9MICO</name>